<evidence type="ECO:0000313" key="3">
    <source>
        <dbReference type="Proteomes" id="UP001145742"/>
    </source>
</evidence>
<comment type="caution">
    <text evidence="2">The sequence shown here is derived from an EMBL/GenBank/DDBJ whole genome shotgun (WGS) entry which is preliminary data.</text>
</comment>
<keyword evidence="3" id="KW-1185">Reference proteome</keyword>
<name>A0ABQ9CPF2_9PASS</name>
<protein>
    <submittedName>
        <fullName evidence="2">Uncharacterized protein</fullName>
    </submittedName>
</protein>
<sequence>MECWVQFLTSLYKKDMDILKGVQQKATISLRVWNILEERLRELGLINPEMWRFREDLINLDKHLLRGKEEEEPDYSL</sequence>
<gene>
    <name evidence="2" type="ORF">WISP_131887</name>
    <name evidence="1" type="ORF">WISP_131892</name>
</gene>
<organism evidence="2 3">
    <name type="scientific">Willisornis vidua</name>
    <name type="common">Xingu scale-backed antbird</name>
    <dbReference type="NCBI Taxonomy" id="1566151"/>
    <lineage>
        <taxon>Eukaryota</taxon>
        <taxon>Metazoa</taxon>
        <taxon>Chordata</taxon>
        <taxon>Craniata</taxon>
        <taxon>Vertebrata</taxon>
        <taxon>Euteleostomi</taxon>
        <taxon>Archelosauria</taxon>
        <taxon>Archosauria</taxon>
        <taxon>Dinosauria</taxon>
        <taxon>Saurischia</taxon>
        <taxon>Theropoda</taxon>
        <taxon>Coelurosauria</taxon>
        <taxon>Aves</taxon>
        <taxon>Neognathae</taxon>
        <taxon>Neoaves</taxon>
        <taxon>Telluraves</taxon>
        <taxon>Australaves</taxon>
        <taxon>Passeriformes</taxon>
        <taxon>Thamnophilidae</taxon>
        <taxon>Willisornis</taxon>
    </lineage>
</organism>
<dbReference type="EMBL" id="WHWB01034636">
    <property type="protein sequence ID" value="KAJ7406694.1"/>
    <property type="molecule type" value="Genomic_DNA"/>
</dbReference>
<dbReference type="Proteomes" id="UP001145742">
    <property type="component" value="Unassembled WGS sequence"/>
</dbReference>
<proteinExistence type="predicted"/>
<evidence type="ECO:0000313" key="2">
    <source>
        <dbReference type="EMBL" id="KAJ7406725.1"/>
    </source>
</evidence>
<reference evidence="2" key="1">
    <citation type="submission" date="2019-10" db="EMBL/GenBank/DDBJ databases">
        <authorList>
            <person name="Soares A.E.R."/>
            <person name="Aleixo A."/>
            <person name="Schneider P."/>
            <person name="Miyaki C.Y."/>
            <person name="Schneider M.P."/>
            <person name="Mello C."/>
            <person name="Vasconcelos A.T.R."/>
        </authorList>
    </citation>
    <scope>NUCLEOTIDE SEQUENCE</scope>
    <source>
        <tissue evidence="2">Muscle</tissue>
    </source>
</reference>
<dbReference type="EMBL" id="WHWB01034635">
    <property type="protein sequence ID" value="KAJ7406725.1"/>
    <property type="molecule type" value="Genomic_DNA"/>
</dbReference>
<accession>A0ABQ9CPF2</accession>
<evidence type="ECO:0000313" key="1">
    <source>
        <dbReference type="EMBL" id="KAJ7406694.1"/>
    </source>
</evidence>